<organism evidence="2 3">
    <name type="scientific">Ignelater luminosus</name>
    <name type="common">Cucubano</name>
    <name type="synonym">Pyrophorus luminosus</name>
    <dbReference type="NCBI Taxonomy" id="2038154"/>
    <lineage>
        <taxon>Eukaryota</taxon>
        <taxon>Metazoa</taxon>
        <taxon>Ecdysozoa</taxon>
        <taxon>Arthropoda</taxon>
        <taxon>Hexapoda</taxon>
        <taxon>Insecta</taxon>
        <taxon>Pterygota</taxon>
        <taxon>Neoptera</taxon>
        <taxon>Endopterygota</taxon>
        <taxon>Coleoptera</taxon>
        <taxon>Polyphaga</taxon>
        <taxon>Elateriformia</taxon>
        <taxon>Elateroidea</taxon>
        <taxon>Elateridae</taxon>
        <taxon>Agrypninae</taxon>
        <taxon>Pyrophorini</taxon>
        <taxon>Ignelater</taxon>
    </lineage>
</organism>
<feature type="domain" description="Mutator-like transposase" evidence="1">
    <location>
        <begin position="86"/>
        <end position="174"/>
    </location>
</feature>
<dbReference type="EMBL" id="VTPC01088833">
    <property type="protein sequence ID" value="KAF2886041.1"/>
    <property type="molecule type" value="Genomic_DNA"/>
</dbReference>
<dbReference type="AlphaFoldDB" id="A0A8K0CHZ5"/>
<dbReference type="InterPro" id="IPR049012">
    <property type="entry name" value="Mutator_transp_dom"/>
</dbReference>
<evidence type="ECO:0000313" key="2">
    <source>
        <dbReference type="EMBL" id="KAF2886041.1"/>
    </source>
</evidence>
<gene>
    <name evidence="2" type="ORF">ILUMI_20131</name>
</gene>
<evidence type="ECO:0000259" key="1">
    <source>
        <dbReference type="Pfam" id="PF20700"/>
    </source>
</evidence>
<comment type="caution">
    <text evidence="2">The sequence shown here is derived from an EMBL/GenBank/DDBJ whole genome shotgun (WGS) entry which is preliminary data.</text>
</comment>
<evidence type="ECO:0000313" key="3">
    <source>
        <dbReference type="Proteomes" id="UP000801492"/>
    </source>
</evidence>
<accession>A0A8K0CHZ5</accession>
<keyword evidence="3" id="KW-1185">Reference proteome</keyword>
<name>A0A8K0CHZ5_IGNLU</name>
<dbReference type="Proteomes" id="UP000801492">
    <property type="component" value="Unassembled WGS sequence"/>
</dbReference>
<sequence>MPMQIFSNRHRQVNSMVLQQCTGEKETVSPTKQQNSFTNVDDMQTAPEPVWFNNQIESEDVFTSNPALNNERDVKNTQKSVVLEGHRSVDFQYFFNSLKLMSAHGQKYSCNLESIEVISEEKNGLQLTFKFKCNMCCKEFKIPATETNENLLNINSATVEGITSIGGGYYNLEECV</sequence>
<dbReference type="Pfam" id="PF20700">
    <property type="entry name" value="Mutator"/>
    <property type="match status" value="1"/>
</dbReference>
<protein>
    <recommendedName>
        <fullName evidence="1">Mutator-like transposase domain-containing protein</fullName>
    </recommendedName>
</protein>
<proteinExistence type="predicted"/>
<dbReference type="OrthoDB" id="6431292at2759"/>
<reference evidence="2" key="1">
    <citation type="submission" date="2019-08" db="EMBL/GenBank/DDBJ databases">
        <title>The genome of the North American firefly Photinus pyralis.</title>
        <authorList>
            <consortium name="Photinus pyralis genome working group"/>
            <person name="Fallon T.R."/>
            <person name="Sander Lower S.E."/>
            <person name="Weng J.-K."/>
        </authorList>
    </citation>
    <scope>NUCLEOTIDE SEQUENCE</scope>
    <source>
        <strain evidence="2">TRF0915ILg1</strain>
        <tissue evidence="2">Whole body</tissue>
    </source>
</reference>